<feature type="compositionally biased region" description="Basic residues" evidence="4">
    <location>
        <begin position="227"/>
        <end position="243"/>
    </location>
</feature>
<sequence length="595" mass="64529">MNSEHDDDNSSDPTQILFDGTTTPSSEHDSDQFSLASDTLFNINNDGNSDSEHSLDGVDDALSIHSSTPASTTTEELLPTPTRRILPPRRAAARPVASHSPLQRRHALRRISSDSGTSRSTFALRSSTSRQVTPSSNSASSNHGYLLRSSSTVSATSSTITNRAAEPIQRATRGRATRQVAAPSGRARACRGATDASQMITPNLQVLVTRLRGLSSSSEGSPNQSPSRRRMPLRRSTAIRRSRGQTPYSLHSNSPPSSGVHRIRSNTRNRARNTRISSSMSVERLGTDDVSSSRAAETETSGTFSNEENGPIGVVYECITLRATQQVIPRRMSVEAVNAQSRNLGRRIVSTTSGDEDDGQTNASITVVNHTAPRRQTTLNSTIMISPDGSSSSDDSDNEDNEVQVILTRAASNNNQPSNLQANNPARARRCRGRGWVRVAYVAGGAAETPGSYRLRQIEEDRLIAERFAREAARSRQDCSIVEAINGPSPKKKARISDEVNKPGTSGINATSGASVGSCTICMEDLALKPVGCLYCRQLIGCEKCVRKWFRTNNISHLNRYSPLSMGSSNLNHRSCPLCRVEWEDVPEIAPYPLA</sequence>
<feature type="region of interest" description="Disordered" evidence="4">
    <location>
        <begin position="1"/>
        <end position="32"/>
    </location>
</feature>
<dbReference type="Gene3D" id="3.30.40.10">
    <property type="entry name" value="Zinc/RING finger domain, C3HC4 (zinc finger)"/>
    <property type="match status" value="1"/>
</dbReference>
<feature type="compositionally biased region" description="Polar residues" evidence="4">
    <location>
        <begin position="113"/>
        <end position="143"/>
    </location>
</feature>
<keyword evidence="6" id="KW-1185">Reference proteome</keyword>
<feature type="region of interest" description="Disordered" evidence="4">
    <location>
        <begin position="44"/>
        <end position="196"/>
    </location>
</feature>
<feature type="compositionally biased region" description="Low complexity" evidence="4">
    <location>
        <begin position="149"/>
        <end position="161"/>
    </location>
</feature>
<dbReference type="InterPro" id="IPR001841">
    <property type="entry name" value="Znf_RING"/>
</dbReference>
<keyword evidence="1 3" id="KW-0863">Zinc-finger</keyword>
<feature type="domain" description="RING-type" evidence="5">
    <location>
        <begin position="519"/>
        <end position="580"/>
    </location>
</feature>
<dbReference type="GO" id="GO:0008270">
    <property type="term" value="F:zinc ion binding"/>
    <property type="evidence" value="ECO:0007669"/>
    <property type="project" value="UniProtKB-KW"/>
</dbReference>
<evidence type="ECO:0000256" key="3">
    <source>
        <dbReference type="PROSITE-ProRule" id="PRU00175"/>
    </source>
</evidence>
<dbReference type="Proteomes" id="UP000887574">
    <property type="component" value="Unplaced"/>
</dbReference>
<proteinExistence type="predicted"/>
<keyword evidence="1 3" id="KW-0479">Metal-binding</keyword>
<dbReference type="PROSITE" id="PS50089">
    <property type="entry name" value="ZF_RING_2"/>
    <property type="match status" value="1"/>
</dbReference>
<feature type="compositionally biased region" description="Low complexity" evidence="4">
    <location>
        <begin position="66"/>
        <end position="95"/>
    </location>
</feature>
<evidence type="ECO:0000256" key="1">
    <source>
        <dbReference type="ARBA" id="ARBA00022771"/>
    </source>
</evidence>
<evidence type="ECO:0000259" key="5">
    <source>
        <dbReference type="PROSITE" id="PS50089"/>
    </source>
</evidence>
<feature type="compositionally biased region" description="Acidic residues" evidence="4">
    <location>
        <begin position="1"/>
        <end position="10"/>
    </location>
</feature>
<dbReference type="AlphaFoldDB" id="A0A915D8H0"/>
<dbReference type="WBParaSite" id="jg16560">
    <property type="protein sequence ID" value="jg16560"/>
    <property type="gene ID" value="jg16560"/>
</dbReference>
<organism evidence="6 7">
    <name type="scientific">Ditylenchus dipsaci</name>
    <dbReference type="NCBI Taxonomy" id="166011"/>
    <lineage>
        <taxon>Eukaryota</taxon>
        <taxon>Metazoa</taxon>
        <taxon>Ecdysozoa</taxon>
        <taxon>Nematoda</taxon>
        <taxon>Chromadorea</taxon>
        <taxon>Rhabditida</taxon>
        <taxon>Tylenchina</taxon>
        <taxon>Tylenchomorpha</taxon>
        <taxon>Sphaerularioidea</taxon>
        <taxon>Anguinidae</taxon>
        <taxon>Anguininae</taxon>
        <taxon>Ditylenchus</taxon>
    </lineage>
</organism>
<feature type="compositionally biased region" description="Low complexity" evidence="4">
    <location>
        <begin position="215"/>
        <end position="226"/>
    </location>
</feature>
<evidence type="ECO:0000256" key="4">
    <source>
        <dbReference type="SAM" id="MobiDB-lite"/>
    </source>
</evidence>
<evidence type="ECO:0000256" key="2">
    <source>
        <dbReference type="ARBA" id="ARBA00022833"/>
    </source>
</evidence>
<dbReference type="InterPro" id="IPR013083">
    <property type="entry name" value="Znf_RING/FYVE/PHD"/>
</dbReference>
<dbReference type="PANTHER" id="PTHR21578:SF9">
    <property type="entry name" value="RING-TYPE DOMAIN-CONTAINING PROTEIN"/>
    <property type="match status" value="1"/>
</dbReference>
<protein>
    <submittedName>
        <fullName evidence="7">RING-type domain-containing protein</fullName>
    </submittedName>
</protein>
<name>A0A915D8H0_9BILA</name>
<dbReference type="SUPFAM" id="SSF57850">
    <property type="entry name" value="RING/U-box"/>
    <property type="match status" value="1"/>
</dbReference>
<feature type="region of interest" description="Disordered" evidence="4">
    <location>
        <begin position="213"/>
        <end position="310"/>
    </location>
</feature>
<evidence type="ECO:0000313" key="7">
    <source>
        <dbReference type="WBParaSite" id="jg16560"/>
    </source>
</evidence>
<feature type="compositionally biased region" description="Basic residues" evidence="4">
    <location>
        <begin position="261"/>
        <end position="273"/>
    </location>
</feature>
<keyword evidence="2" id="KW-0862">Zinc</keyword>
<reference evidence="7" key="1">
    <citation type="submission" date="2022-11" db="UniProtKB">
        <authorList>
            <consortium name="WormBaseParasite"/>
        </authorList>
    </citation>
    <scope>IDENTIFICATION</scope>
</reference>
<feature type="compositionally biased region" description="Polar residues" evidence="4">
    <location>
        <begin position="289"/>
        <end position="308"/>
    </location>
</feature>
<feature type="compositionally biased region" description="Polar residues" evidence="4">
    <location>
        <begin position="244"/>
        <end position="257"/>
    </location>
</feature>
<accession>A0A915D8H0</accession>
<evidence type="ECO:0000313" key="6">
    <source>
        <dbReference type="Proteomes" id="UP000887574"/>
    </source>
</evidence>
<dbReference type="PANTHER" id="PTHR21578">
    <property type="entry name" value="PROTEIN CBG03826"/>
    <property type="match status" value="1"/>
</dbReference>